<feature type="compositionally biased region" description="Basic and acidic residues" evidence="1">
    <location>
        <begin position="1"/>
        <end position="11"/>
    </location>
</feature>
<evidence type="ECO:0000313" key="3">
    <source>
        <dbReference type="EMBL" id="CAE0470821.1"/>
    </source>
</evidence>
<dbReference type="Pfam" id="PF12796">
    <property type="entry name" value="Ank_2"/>
    <property type="match status" value="1"/>
</dbReference>
<sequence>MLVERRQEHISVRKGGLRRQSHQDRENVETTHAVVKTKEEVKDGTSSKKSKRTTSENVKMKRGDPPPKVRHTRSSLLRQKEIKNDQHKNNYTISYKRNGASPARDRQHRSSYTKPASKSSAKKSSKSVQLKKVKEQRGNAPVIDEKKAKAGRRIKIRNTQALILIARRQRSHHPSSVGDTRTKATNKSIKDLKRTRSHKRRTSKERKIIQNRRNVPALGVEELMQKKDNNRLNESDTHSRAKENDGNREIDGIVEGSMLLHPSAQESGPTNPPTKLQNNPIRKALIEEKALKIPKAAMEEIHSNLCAEIESSSWIQMHKYIQHLSQHPEQLLEEIRLLQSNQSSAMHIAAWKSPPQLAAMLFNLLTEAEHDYLAKPDSDGNSVLHLCCANLSPHVSEEEYVNLTALEFLLEKCPISLDVKNVEGDSILHLYLASPLASQSTRLDERADEYSLKAFDLITKKMPFKDILLLQDQSGATPLHCAIANGTNEEVILRLIDLAPKACKLSDEAGLTPLHYIAAFRSTPLSIAQRITQEYKYGICHKTKCGDTPLHILIGNSVDAVWDSTRNEDNKDDSFVGDDTALMRLLMGGSEDKDLNEEYCPPLIANREKLSPMHCATLFSVPFKIIETLLEHASSQKALKMTNSFGSSPLHVAAAHPKASLPIIKKLGSMETAVALDSMRRTPLHVASQNAQVSVEIIKEIIELNPLACNKQSDGGYLPLHMALHCLSTVEIVQELVDAYPPALERESILGDTPLHKAVKNNAPLEVVKFMLKKFPAAIYITNHMGDLPLHHCAGSSHSVGRIDILKTLIEAWPQGASTQNKSGQSPLHLLVRNETNKDAIDLLTNQGAFSVNILNNEGRSVIDIAKEVEASDEIISVLESAAEIWTKETLAEDWGNFGSE</sequence>
<accession>A0A6S8WUS5</accession>
<dbReference type="PANTHER" id="PTHR24121:SF21">
    <property type="entry name" value="ANKYRIN REPEAT FAMILY PROTEIN"/>
    <property type="match status" value="1"/>
</dbReference>
<reference evidence="2" key="1">
    <citation type="submission" date="2021-01" db="EMBL/GenBank/DDBJ databases">
        <authorList>
            <person name="Corre E."/>
            <person name="Pelletier E."/>
            <person name="Niang G."/>
            <person name="Scheremetjew M."/>
            <person name="Finn R."/>
            <person name="Kale V."/>
            <person name="Holt S."/>
            <person name="Cochrane G."/>
            <person name="Meng A."/>
            <person name="Brown T."/>
            <person name="Cohen L."/>
        </authorList>
    </citation>
    <scope>NUCLEOTIDE SEQUENCE</scope>
    <source>
        <strain evidence="2">MM31A-1</strain>
    </source>
</reference>
<feature type="compositionally biased region" description="Basic and acidic residues" evidence="1">
    <location>
        <begin position="78"/>
        <end position="88"/>
    </location>
</feature>
<feature type="compositionally biased region" description="Basic residues" evidence="1">
    <location>
        <begin position="195"/>
        <end position="204"/>
    </location>
</feature>
<feature type="region of interest" description="Disordered" evidence="1">
    <location>
        <begin position="168"/>
        <end position="206"/>
    </location>
</feature>
<organism evidence="2">
    <name type="scientific">Chaetoceros debilis</name>
    <dbReference type="NCBI Taxonomy" id="122233"/>
    <lineage>
        <taxon>Eukaryota</taxon>
        <taxon>Sar</taxon>
        <taxon>Stramenopiles</taxon>
        <taxon>Ochrophyta</taxon>
        <taxon>Bacillariophyta</taxon>
        <taxon>Coscinodiscophyceae</taxon>
        <taxon>Chaetocerotophycidae</taxon>
        <taxon>Chaetocerotales</taxon>
        <taxon>Chaetocerotaceae</taxon>
        <taxon>Chaetoceros</taxon>
    </lineage>
</organism>
<evidence type="ECO:0000313" key="2">
    <source>
        <dbReference type="EMBL" id="CAE0470820.1"/>
    </source>
</evidence>
<dbReference type="InterPro" id="IPR036770">
    <property type="entry name" value="Ankyrin_rpt-contain_sf"/>
</dbReference>
<proteinExistence type="predicted"/>
<feature type="compositionally biased region" description="Basic residues" evidence="1">
    <location>
        <begin position="120"/>
        <end position="131"/>
    </location>
</feature>
<dbReference type="SUPFAM" id="SSF48403">
    <property type="entry name" value="Ankyrin repeat"/>
    <property type="match status" value="2"/>
</dbReference>
<feature type="compositionally biased region" description="Basic and acidic residues" evidence="1">
    <location>
        <begin position="36"/>
        <end position="46"/>
    </location>
</feature>
<dbReference type="PANTHER" id="PTHR24121">
    <property type="entry name" value="NO MECHANORECEPTOR POTENTIAL C, ISOFORM D-RELATED"/>
    <property type="match status" value="1"/>
</dbReference>
<dbReference type="SMART" id="SM00248">
    <property type="entry name" value="ANK"/>
    <property type="match status" value="10"/>
</dbReference>
<feature type="region of interest" description="Disordered" evidence="1">
    <location>
        <begin position="1"/>
        <end position="147"/>
    </location>
</feature>
<name>A0A6S8WUS5_9STRA</name>
<feature type="region of interest" description="Disordered" evidence="1">
    <location>
        <begin position="222"/>
        <end position="248"/>
    </location>
</feature>
<dbReference type="EMBL" id="HBIO01020347">
    <property type="protein sequence ID" value="CAE0470821.1"/>
    <property type="molecule type" value="Transcribed_RNA"/>
</dbReference>
<dbReference type="EMBL" id="HBIO01020346">
    <property type="protein sequence ID" value="CAE0470820.1"/>
    <property type="molecule type" value="Transcribed_RNA"/>
</dbReference>
<dbReference type="InterPro" id="IPR002110">
    <property type="entry name" value="Ankyrin_rpt"/>
</dbReference>
<protein>
    <submittedName>
        <fullName evidence="2">Uncharacterized protein</fullName>
    </submittedName>
</protein>
<dbReference type="Gene3D" id="1.25.40.20">
    <property type="entry name" value="Ankyrin repeat-containing domain"/>
    <property type="match status" value="3"/>
</dbReference>
<feature type="compositionally biased region" description="Basic and acidic residues" evidence="1">
    <location>
        <begin position="132"/>
        <end position="147"/>
    </location>
</feature>
<gene>
    <name evidence="2" type="ORF">CDEB00056_LOCUS15673</name>
    <name evidence="3" type="ORF">CDEB00056_LOCUS15674</name>
</gene>
<feature type="compositionally biased region" description="Polar residues" evidence="1">
    <location>
        <begin position="177"/>
        <end position="187"/>
    </location>
</feature>
<feature type="compositionally biased region" description="Basic and acidic residues" evidence="1">
    <location>
        <begin position="223"/>
        <end position="248"/>
    </location>
</feature>
<feature type="compositionally biased region" description="Basic and acidic residues" evidence="1">
    <location>
        <begin position="58"/>
        <end position="67"/>
    </location>
</feature>
<dbReference type="AlphaFoldDB" id="A0A6S8WUS5"/>
<evidence type="ECO:0000256" key="1">
    <source>
        <dbReference type="SAM" id="MobiDB-lite"/>
    </source>
</evidence>